<name>A0A2Z6PFA3_TRISU</name>
<evidence type="ECO:0000256" key="4">
    <source>
        <dbReference type="ARBA" id="ARBA00022722"/>
    </source>
</evidence>
<dbReference type="PROSITE" id="PS50158">
    <property type="entry name" value="ZF_CCHC"/>
    <property type="match status" value="3"/>
</dbReference>
<evidence type="ECO:0000256" key="3">
    <source>
        <dbReference type="ARBA" id="ARBA00022695"/>
    </source>
</evidence>
<dbReference type="Pfam" id="PF00098">
    <property type="entry name" value="zf-CCHC"/>
    <property type="match status" value="3"/>
</dbReference>
<keyword evidence="4" id="KW-0540">Nuclease</keyword>
<dbReference type="InterPro" id="IPR036875">
    <property type="entry name" value="Znf_CCHC_sf"/>
</dbReference>
<evidence type="ECO:0000256" key="1">
    <source>
        <dbReference type="ARBA" id="ARBA00012493"/>
    </source>
</evidence>
<keyword evidence="8" id="KW-0863">Zinc-finger</keyword>
<dbReference type="SUPFAM" id="SSF53098">
    <property type="entry name" value="Ribonuclease H-like"/>
    <property type="match status" value="1"/>
</dbReference>
<dbReference type="GO" id="GO:0015074">
    <property type="term" value="P:DNA integration"/>
    <property type="evidence" value="ECO:0007669"/>
    <property type="project" value="InterPro"/>
</dbReference>
<dbReference type="SUPFAM" id="SSF50630">
    <property type="entry name" value="Acid proteases"/>
    <property type="match status" value="1"/>
</dbReference>
<dbReference type="InterPro" id="IPR041373">
    <property type="entry name" value="RT_RNaseH"/>
</dbReference>
<feature type="domain" description="CCHC-type" evidence="9">
    <location>
        <begin position="269"/>
        <end position="284"/>
    </location>
</feature>
<dbReference type="PANTHER" id="PTHR37984">
    <property type="entry name" value="PROTEIN CBG26694"/>
    <property type="match status" value="1"/>
</dbReference>
<dbReference type="InterPro" id="IPR001878">
    <property type="entry name" value="Znf_CCHC"/>
</dbReference>
<dbReference type="EMBL" id="DF974573">
    <property type="protein sequence ID" value="GAU49480.1"/>
    <property type="molecule type" value="Genomic_DNA"/>
</dbReference>
<dbReference type="Gene3D" id="3.10.10.10">
    <property type="entry name" value="HIV Type 1 Reverse Transcriptase, subunit A, domain 1"/>
    <property type="match status" value="2"/>
</dbReference>
<dbReference type="Pfam" id="PF17917">
    <property type="entry name" value="RT_RNaseH"/>
    <property type="match status" value="1"/>
</dbReference>
<feature type="domain" description="Integrase catalytic" evidence="11">
    <location>
        <begin position="981"/>
        <end position="1153"/>
    </location>
</feature>
<evidence type="ECO:0000259" key="11">
    <source>
        <dbReference type="PROSITE" id="PS50994"/>
    </source>
</evidence>
<dbReference type="FunFam" id="3.10.20.370:FF:000001">
    <property type="entry name" value="Retrovirus-related Pol polyprotein from transposon 17.6-like protein"/>
    <property type="match status" value="1"/>
</dbReference>
<evidence type="ECO:0000259" key="10">
    <source>
        <dbReference type="PROSITE" id="PS50878"/>
    </source>
</evidence>
<dbReference type="FunFam" id="3.30.70.270:FF:000020">
    <property type="entry name" value="Transposon Tf2-6 polyprotein-like Protein"/>
    <property type="match status" value="1"/>
</dbReference>
<keyword evidence="7" id="KW-0695">RNA-directed DNA polymerase</keyword>
<dbReference type="InterPro" id="IPR021109">
    <property type="entry name" value="Peptidase_aspartic_dom_sf"/>
</dbReference>
<organism evidence="12 13">
    <name type="scientific">Trifolium subterraneum</name>
    <name type="common">Subterranean clover</name>
    <dbReference type="NCBI Taxonomy" id="3900"/>
    <lineage>
        <taxon>Eukaryota</taxon>
        <taxon>Viridiplantae</taxon>
        <taxon>Streptophyta</taxon>
        <taxon>Embryophyta</taxon>
        <taxon>Tracheophyta</taxon>
        <taxon>Spermatophyta</taxon>
        <taxon>Magnoliopsida</taxon>
        <taxon>eudicotyledons</taxon>
        <taxon>Gunneridae</taxon>
        <taxon>Pentapetalae</taxon>
        <taxon>rosids</taxon>
        <taxon>fabids</taxon>
        <taxon>Fabales</taxon>
        <taxon>Fabaceae</taxon>
        <taxon>Papilionoideae</taxon>
        <taxon>50 kb inversion clade</taxon>
        <taxon>NPAAA clade</taxon>
        <taxon>Hologalegina</taxon>
        <taxon>IRL clade</taxon>
        <taxon>Trifolieae</taxon>
        <taxon>Trifolium</taxon>
    </lineage>
</organism>
<dbReference type="InterPro" id="IPR043128">
    <property type="entry name" value="Rev_trsase/Diguanyl_cyclase"/>
</dbReference>
<dbReference type="InterPro" id="IPR005162">
    <property type="entry name" value="Retrotrans_gag_dom"/>
</dbReference>
<dbReference type="CDD" id="cd01647">
    <property type="entry name" value="RT_LTR"/>
    <property type="match status" value="1"/>
</dbReference>
<dbReference type="PROSITE" id="PS50878">
    <property type="entry name" value="RT_POL"/>
    <property type="match status" value="1"/>
</dbReference>
<dbReference type="InterPro" id="IPR050951">
    <property type="entry name" value="Retrovirus_Pol_polyprotein"/>
</dbReference>
<protein>
    <recommendedName>
        <fullName evidence="1">RNA-directed DNA polymerase</fullName>
        <ecNumber evidence="1">2.7.7.49</ecNumber>
    </recommendedName>
</protein>
<dbReference type="SUPFAM" id="SSF57756">
    <property type="entry name" value="Retrovirus zinc finger-like domains"/>
    <property type="match status" value="1"/>
</dbReference>
<dbReference type="CDD" id="cd00303">
    <property type="entry name" value="retropepsin_like"/>
    <property type="match status" value="1"/>
</dbReference>
<dbReference type="GO" id="GO:0003676">
    <property type="term" value="F:nucleic acid binding"/>
    <property type="evidence" value="ECO:0007669"/>
    <property type="project" value="InterPro"/>
</dbReference>
<keyword evidence="8" id="KW-0479">Metal-binding</keyword>
<evidence type="ECO:0000256" key="2">
    <source>
        <dbReference type="ARBA" id="ARBA00022679"/>
    </source>
</evidence>
<proteinExistence type="predicted"/>
<evidence type="ECO:0000313" key="13">
    <source>
        <dbReference type="Proteomes" id="UP000242715"/>
    </source>
</evidence>
<dbReference type="Gene3D" id="3.30.420.10">
    <property type="entry name" value="Ribonuclease H-like superfamily/Ribonuclease H"/>
    <property type="match status" value="1"/>
</dbReference>
<feature type="domain" description="Reverse transcriptase" evidence="10">
    <location>
        <begin position="469"/>
        <end position="672"/>
    </location>
</feature>
<dbReference type="InterPro" id="IPR036397">
    <property type="entry name" value="RNaseH_sf"/>
</dbReference>
<dbReference type="GO" id="GO:0016787">
    <property type="term" value="F:hydrolase activity"/>
    <property type="evidence" value="ECO:0007669"/>
    <property type="project" value="UniProtKB-KW"/>
</dbReference>
<keyword evidence="2" id="KW-0808">Transferase</keyword>
<dbReference type="Gene3D" id="2.40.70.10">
    <property type="entry name" value="Acid Proteases"/>
    <property type="match status" value="1"/>
</dbReference>
<keyword evidence="5" id="KW-0255">Endonuclease</keyword>
<dbReference type="InterPro" id="IPR056924">
    <property type="entry name" value="SH3_Tf2-1"/>
</dbReference>
<dbReference type="Pfam" id="PF00078">
    <property type="entry name" value="RVT_1"/>
    <property type="match status" value="1"/>
</dbReference>
<keyword evidence="3" id="KW-0548">Nucleotidyltransferase</keyword>
<dbReference type="Pfam" id="PF08284">
    <property type="entry name" value="RVP_2"/>
    <property type="match status" value="1"/>
</dbReference>
<keyword evidence="13" id="KW-1185">Reference proteome</keyword>
<evidence type="ECO:0000259" key="9">
    <source>
        <dbReference type="PROSITE" id="PS50158"/>
    </source>
</evidence>
<evidence type="ECO:0000256" key="6">
    <source>
        <dbReference type="ARBA" id="ARBA00022801"/>
    </source>
</evidence>
<dbReference type="Proteomes" id="UP000242715">
    <property type="component" value="Unassembled WGS sequence"/>
</dbReference>
<dbReference type="Pfam" id="PF24626">
    <property type="entry name" value="SH3_Tf2-1"/>
    <property type="match status" value="2"/>
</dbReference>
<feature type="domain" description="CCHC-type" evidence="9">
    <location>
        <begin position="249"/>
        <end position="263"/>
    </location>
</feature>
<dbReference type="InterPro" id="IPR012337">
    <property type="entry name" value="RNaseH-like_sf"/>
</dbReference>
<accession>A0A2Z6PFA3</accession>
<dbReference type="GO" id="GO:0004519">
    <property type="term" value="F:endonuclease activity"/>
    <property type="evidence" value="ECO:0007669"/>
    <property type="project" value="UniProtKB-KW"/>
</dbReference>
<dbReference type="Gene3D" id="4.10.60.10">
    <property type="entry name" value="Zinc finger, CCHC-type"/>
    <property type="match status" value="2"/>
</dbReference>
<keyword evidence="8" id="KW-0862">Zinc</keyword>
<feature type="domain" description="CCHC-type" evidence="9">
    <location>
        <begin position="228"/>
        <end position="244"/>
    </location>
</feature>
<dbReference type="InterPro" id="IPR000477">
    <property type="entry name" value="RT_dom"/>
</dbReference>
<dbReference type="SUPFAM" id="SSF56672">
    <property type="entry name" value="DNA/RNA polymerases"/>
    <property type="match status" value="1"/>
</dbReference>
<sequence length="1462" mass="166691">MARGDDPARDGEKRLDRFLKHKPSFFVGGFNPDGAVKWVEEVEIIFDAMECANENKLALETYMLREEANQWWKNAKLRIGNGGVVITWEMFKREFFNKYFPADVKNKKVVEFMKLEQGNMSVAEYAAKFESLCAFSPHYNTPEAENDKCVKFESGLCPDIKHIIGFAEIRNFTTLVAKARICDEDGKAKSNYFKAVRGKSQDRAKPYEVKGRGSARSGKGKEKMDNDKCYRCGKIGHRSFECKKEKEVCYNCGKEGHKSRECKATTPTCYNCGEEGHKSPECKKPKKVTGKVFALNGEGADQIDNLIRGTCFIHNTPLIAIIDTGATHSFISMDCMKRLNIPVYEMSGCMNIETPASGSVITRLVCRNCPVSVFGRHFGMDLVCIPLSGIDVIFGMNWLVFNQVHINCCEKTVIFPKSERSLSLMNGEEVKESLNDHGELFMVFGSLKLEGGIKLEELPVVSEFSDVFPEDISDLPPEREVEFGIDLVPGTSPISMAPYRMSASELNELKKQLEELLEKKFIRPSVSPWGAPVLLVKKKEGSMRLCIDYLGACVFSKIDLWSGYHQIRVKTEDVPKTAFRTRYGHYEYTVMPFRVTNAPGVFMEYMNRIFHSFLDKFVVVFIDDILVYSKTEEEHKEHLRIVLQVLKEKKLYAKLSKCEFWLEEVSFLGHVIFSGGIAVDPAKVDAVMKWGTPESVLEIRSFLGLAGYYRRFIEGFSKMALPLTLLTRKDQAFVWDEKCEKSFQELKEKLTTAPVLILPDAKESFVVYCDASKLGLGGVLMQKGKVVAYASRQLKVHERNYPTHDLELAAVVFTLKVWRHYLYGSRFEVFSDHKSLKYLFDQKELNMRQRRWLEFLKDYDFELSYHPGKANVVADALSRKSLHMSSLMAKELELIKEFRDLSLVCEVTSNSVKLGMLKLTNPLLEKVRECQKEDEKLMKRVALVIEGQENDFKMDENGVVRFRGRVCVPDKSKIEHQKPSGLLQPLFILEWKWDSIAMDFVGGLPKTTKGNEVIWVVVDRLTKSAHFIAIKIGTLVPKLAEIYVEQIIRLHGIPSSIVSDRDPKFTSRFWESLQEALGTKLRLSSAYHPQTDGQSERTIQSLEDLLRACVLEQGESWDSCLPLIEFTYNNSFHSILGPDIVQETTEKIRMIREKMKAPQSRQKSYHDKKRKDVEFLEGDHVFLRVTSTIGVRRALKSKKLTSKFIGPYQISERIGKVAYRIALPITLSNLHDVFHVSQLRKYVSDPCHVIESDDIQVKDNLTVETIPLRIEGREVKKLRNKEIASVKVVWGGPAGENATWELESKMKSSYPDLFSGDHVFLRVTSTTGVGRALKSKKLTSKFIGPYQISERIGKVAYRIALPITLSNLHDVFHVSQLRKYVSDPCHVIESDDIQVKDNLTVETIPLRIERREVKKLRNKEIASVKVVWGGPAGENATWELESKMKSSYPDLFSGKFSRAKIL</sequence>
<gene>
    <name evidence="12" type="ORF">TSUD_286180</name>
</gene>
<dbReference type="InterPro" id="IPR043502">
    <property type="entry name" value="DNA/RNA_pol_sf"/>
</dbReference>
<dbReference type="PANTHER" id="PTHR37984:SF5">
    <property type="entry name" value="PROTEIN NYNRIN-LIKE"/>
    <property type="match status" value="1"/>
</dbReference>
<evidence type="ECO:0000313" key="12">
    <source>
        <dbReference type="EMBL" id="GAU49480.1"/>
    </source>
</evidence>
<dbReference type="SMART" id="SM00343">
    <property type="entry name" value="ZnF_C2HC"/>
    <property type="match status" value="3"/>
</dbReference>
<dbReference type="Gene3D" id="3.30.70.270">
    <property type="match status" value="2"/>
</dbReference>
<dbReference type="CDD" id="cd09274">
    <property type="entry name" value="RNase_HI_RT_Ty3"/>
    <property type="match status" value="1"/>
</dbReference>
<reference evidence="13" key="1">
    <citation type="journal article" date="2017" name="Front. Plant Sci.">
        <title>Climate Clever Clovers: New Paradigm to Reduce the Environmental Footprint of Ruminants by Breeding Low Methanogenic Forages Utilizing Haplotype Variation.</title>
        <authorList>
            <person name="Kaur P."/>
            <person name="Appels R."/>
            <person name="Bayer P.E."/>
            <person name="Keeble-Gagnere G."/>
            <person name="Wang J."/>
            <person name="Hirakawa H."/>
            <person name="Shirasawa K."/>
            <person name="Vercoe P."/>
            <person name="Stefanova K."/>
            <person name="Durmic Z."/>
            <person name="Nichols P."/>
            <person name="Revell C."/>
            <person name="Isobe S.N."/>
            <person name="Edwards D."/>
            <person name="Erskine W."/>
        </authorList>
    </citation>
    <scope>NUCLEOTIDE SEQUENCE [LARGE SCALE GENOMIC DNA]</scope>
    <source>
        <strain evidence="13">cv. Daliak</strain>
    </source>
</reference>
<dbReference type="Pfam" id="PF03732">
    <property type="entry name" value="Retrotrans_gag"/>
    <property type="match status" value="1"/>
</dbReference>
<evidence type="ECO:0000256" key="7">
    <source>
        <dbReference type="ARBA" id="ARBA00022918"/>
    </source>
</evidence>
<keyword evidence="6" id="KW-0378">Hydrolase</keyword>
<dbReference type="GO" id="GO:0008270">
    <property type="term" value="F:zinc ion binding"/>
    <property type="evidence" value="ECO:0007669"/>
    <property type="project" value="UniProtKB-KW"/>
</dbReference>
<dbReference type="EC" id="2.7.7.49" evidence="1"/>
<evidence type="ECO:0000256" key="5">
    <source>
        <dbReference type="ARBA" id="ARBA00022759"/>
    </source>
</evidence>
<dbReference type="InterPro" id="IPR001584">
    <property type="entry name" value="Integrase_cat-core"/>
</dbReference>
<evidence type="ECO:0000256" key="8">
    <source>
        <dbReference type="PROSITE-ProRule" id="PRU00047"/>
    </source>
</evidence>
<dbReference type="PROSITE" id="PS50994">
    <property type="entry name" value="INTEGRASE"/>
    <property type="match status" value="1"/>
</dbReference>
<dbReference type="GO" id="GO:0003964">
    <property type="term" value="F:RNA-directed DNA polymerase activity"/>
    <property type="evidence" value="ECO:0007669"/>
    <property type="project" value="UniProtKB-KW"/>
</dbReference>
<dbReference type="Gene3D" id="3.10.20.370">
    <property type="match status" value="1"/>
</dbReference>